<evidence type="ECO:0000256" key="1">
    <source>
        <dbReference type="SAM" id="MobiDB-lite"/>
    </source>
</evidence>
<dbReference type="PANTHER" id="PTHR39196:SF1">
    <property type="entry name" value="PRIMOSOME, DNAD SUBUNIT"/>
    <property type="match status" value="1"/>
</dbReference>
<gene>
    <name evidence="3" type="ORF">SAMN05421676_11242</name>
</gene>
<dbReference type="EMBL" id="FOHJ01000012">
    <property type="protein sequence ID" value="SET95344.1"/>
    <property type="molecule type" value="Genomic_DNA"/>
</dbReference>
<feature type="domain" description="Lin1244/Lin1753-like N-terminal" evidence="2">
    <location>
        <begin position="11"/>
        <end position="103"/>
    </location>
</feature>
<organism evidence="3 4">
    <name type="scientific">Salinibacillus kushneri</name>
    <dbReference type="NCBI Taxonomy" id="237682"/>
    <lineage>
        <taxon>Bacteria</taxon>
        <taxon>Bacillati</taxon>
        <taxon>Bacillota</taxon>
        <taxon>Bacilli</taxon>
        <taxon>Bacillales</taxon>
        <taxon>Bacillaceae</taxon>
        <taxon>Salinibacillus</taxon>
    </lineage>
</organism>
<keyword evidence="4" id="KW-1185">Reference proteome</keyword>
<accession>A0A1I0IEM2</accession>
<dbReference type="OrthoDB" id="1047417at2"/>
<dbReference type="Proteomes" id="UP000199095">
    <property type="component" value="Unassembled WGS sequence"/>
</dbReference>
<proteinExistence type="predicted"/>
<dbReference type="InterPro" id="IPR025400">
    <property type="entry name" value="Lin1244/Lin1753-like_N"/>
</dbReference>
<evidence type="ECO:0000313" key="4">
    <source>
        <dbReference type="Proteomes" id="UP000199095"/>
    </source>
</evidence>
<dbReference type="PANTHER" id="PTHR39196">
    <property type="entry name" value="PRIMOSOME, DNAD SUBUNIT"/>
    <property type="match status" value="1"/>
</dbReference>
<sequence>MVRPIKEGLDYFPLDVDIDQDDKIVLIEATHGLEGFGVVIKLLMKIYDNSYFYQWGEKEQLLFSRKVNVDINKVNVILNDCLKWGLFSTDLYEKYEVLTSKGIQRRYLEASSRRKKVFIHEKYLLLSQSEVNVYKNLVIERINQDSPQVNDSKSTQRKVKQSKGKESKAVKNENTTAIVVIDKYLQLKGQMHPSPKDQQAAELIEKEGVPPEQAESALVQCFEDFEANKRHQNEKINSLKYCVGYILDRYYEDKDGENNDNRLHGRRNSYAKGHSKGKSYEQVLREAELGKQAATGR</sequence>
<feature type="region of interest" description="Disordered" evidence="1">
    <location>
        <begin position="255"/>
        <end position="282"/>
    </location>
</feature>
<dbReference type="AlphaFoldDB" id="A0A1I0IEM2"/>
<evidence type="ECO:0000259" key="2">
    <source>
        <dbReference type="Pfam" id="PF14297"/>
    </source>
</evidence>
<dbReference type="RefSeq" id="WP_093137009.1">
    <property type="nucleotide sequence ID" value="NZ_FOHJ01000012.1"/>
</dbReference>
<name>A0A1I0IEM2_9BACI</name>
<protein>
    <recommendedName>
        <fullName evidence="2">Lin1244/Lin1753-like N-terminal domain-containing protein</fullName>
    </recommendedName>
</protein>
<evidence type="ECO:0000313" key="3">
    <source>
        <dbReference type="EMBL" id="SET95344.1"/>
    </source>
</evidence>
<feature type="region of interest" description="Disordered" evidence="1">
    <location>
        <begin position="146"/>
        <end position="170"/>
    </location>
</feature>
<feature type="compositionally biased region" description="Basic residues" evidence="1">
    <location>
        <begin position="264"/>
        <end position="277"/>
    </location>
</feature>
<dbReference type="STRING" id="237682.SAMN05421676_11242"/>
<dbReference type="Pfam" id="PF14297">
    <property type="entry name" value="Lin1244_N"/>
    <property type="match status" value="1"/>
</dbReference>
<reference evidence="4" key="1">
    <citation type="submission" date="2016-10" db="EMBL/GenBank/DDBJ databases">
        <authorList>
            <person name="Varghese N."/>
            <person name="Submissions S."/>
        </authorList>
    </citation>
    <scope>NUCLEOTIDE SEQUENCE [LARGE SCALE GENOMIC DNA]</scope>
    <source>
        <strain evidence="4">CGMCC 1.3566</strain>
    </source>
</reference>